<sequence length="79" mass="9171">MVFGASYEWMEMRFQKNDLAFRIATRLDAYYALIVSVIASHPVGAKRRRMTVSAKQSISPLLEIWIVSSLSRLAMTRWF</sequence>
<keyword evidence="1" id="KW-1133">Transmembrane helix</keyword>
<accession>A0A0R3N781</accession>
<dbReference type="Proteomes" id="UP000052023">
    <property type="component" value="Unassembled WGS sequence"/>
</dbReference>
<name>A0A0R3N781_9BRAD</name>
<keyword evidence="1" id="KW-0472">Membrane</keyword>
<dbReference type="EMBL" id="LLYA01000101">
    <property type="protein sequence ID" value="KRR28226.1"/>
    <property type="molecule type" value="Genomic_DNA"/>
</dbReference>
<evidence type="ECO:0000313" key="2">
    <source>
        <dbReference type="EMBL" id="KRR28226.1"/>
    </source>
</evidence>
<dbReference type="AlphaFoldDB" id="A0A0R3N781"/>
<evidence type="ECO:0000256" key="1">
    <source>
        <dbReference type="SAM" id="Phobius"/>
    </source>
</evidence>
<organism evidence="2 3">
    <name type="scientific">Bradyrhizobium retamae</name>
    <dbReference type="NCBI Taxonomy" id="1300035"/>
    <lineage>
        <taxon>Bacteria</taxon>
        <taxon>Pseudomonadati</taxon>
        <taxon>Pseudomonadota</taxon>
        <taxon>Alphaproteobacteria</taxon>
        <taxon>Hyphomicrobiales</taxon>
        <taxon>Nitrobacteraceae</taxon>
        <taxon>Bradyrhizobium</taxon>
    </lineage>
</organism>
<evidence type="ECO:0000313" key="3">
    <source>
        <dbReference type="Proteomes" id="UP000052023"/>
    </source>
</evidence>
<gene>
    <name evidence="2" type="ORF">CQ13_21430</name>
</gene>
<keyword evidence="1" id="KW-0812">Transmembrane</keyword>
<keyword evidence="3" id="KW-1185">Reference proteome</keyword>
<dbReference type="RefSeq" id="WP_057843058.1">
    <property type="nucleotide sequence ID" value="NZ_LLYA01000101.1"/>
</dbReference>
<feature type="transmembrane region" description="Helical" evidence="1">
    <location>
        <begin position="20"/>
        <end position="40"/>
    </location>
</feature>
<comment type="caution">
    <text evidence="2">The sequence shown here is derived from an EMBL/GenBank/DDBJ whole genome shotgun (WGS) entry which is preliminary data.</text>
</comment>
<reference evidence="2 3" key="1">
    <citation type="submission" date="2014-03" db="EMBL/GenBank/DDBJ databases">
        <title>Bradyrhizobium valentinum sp. nov., isolated from effective nodules of Lupinus mariae-josephae, a lupine endemic of basic-lime soils in Eastern Spain.</title>
        <authorList>
            <person name="Duran D."/>
            <person name="Rey L."/>
            <person name="Navarro A."/>
            <person name="Busquets A."/>
            <person name="Imperial J."/>
            <person name="Ruiz-Argueso T."/>
        </authorList>
    </citation>
    <scope>NUCLEOTIDE SEQUENCE [LARGE SCALE GENOMIC DNA]</scope>
    <source>
        <strain evidence="2 3">Ro19</strain>
    </source>
</reference>
<proteinExistence type="predicted"/>
<protein>
    <submittedName>
        <fullName evidence="2">Uncharacterized protein</fullName>
    </submittedName>
</protein>